<name>A0AAE3R9N7_9BACT</name>
<comment type="caution">
    <text evidence="2">The sequence shown here is derived from an EMBL/GenBank/DDBJ whole genome shotgun (WGS) entry which is preliminary data.</text>
</comment>
<dbReference type="SUPFAM" id="SSF160631">
    <property type="entry name" value="SMI1/KNR4-like"/>
    <property type="match status" value="1"/>
</dbReference>
<dbReference type="InterPro" id="IPR018958">
    <property type="entry name" value="Knr4/Smi1-like_dom"/>
</dbReference>
<dbReference type="Proteomes" id="UP001232063">
    <property type="component" value="Unassembled WGS sequence"/>
</dbReference>
<feature type="domain" description="Knr4/Smi1-like" evidence="1">
    <location>
        <begin position="2"/>
        <end position="128"/>
    </location>
</feature>
<keyword evidence="3" id="KW-1185">Reference proteome</keyword>
<organism evidence="2 3">
    <name type="scientific">Xanthocytophaga agilis</name>
    <dbReference type="NCBI Taxonomy" id="3048010"/>
    <lineage>
        <taxon>Bacteria</taxon>
        <taxon>Pseudomonadati</taxon>
        <taxon>Bacteroidota</taxon>
        <taxon>Cytophagia</taxon>
        <taxon>Cytophagales</taxon>
        <taxon>Rhodocytophagaceae</taxon>
        <taxon>Xanthocytophaga</taxon>
    </lineage>
</organism>
<dbReference type="RefSeq" id="WP_314514909.1">
    <property type="nucleotide sequence ID" value="NZ_JASJOU010000010.1"/>
</dbReference>
<dbReference type="EMBL" id="JASJOU010000010">
    <property type="protein sequence ID" value="MDJ1504039.1"/>
    <property type="molecule type" value="Genomic_DNA"/>
</dbReference>
<dbReference type="InterPro" id="IPR037883">
    <property type="entry name" value="Knr4/Smi1-like_sf"/>
</dbReference>
<evidence type="ECO:0000313" key="2">
    <source>
        <dbReference type="EMBL" id="MDJ1504039.1"/>
    </source>
</evidence>
<dbReference type="Pfam" id="PF09346">
    <property type="entry name" value="SMI1_KNR4"/>
    <property type="match status" value="1"/>
</dbReference>
<sequence length="144" mass="17160">MKEEDFQLIEENLQIKLPTFYRDFQLNYPEDLRILAVMDLKNTEDFPPLSYSSKWVIETNNTLWWDREGWLIIGENGNIIYFIKLDGEDESVYSWDPDDERFYGIDDSDYIPLHEAVSKKASSMNEFVDILIEEIVGPYPDHFY</sequence>
<reference evidence="2" key="1">
    <citation type="submission" date="2023-05" db="EMBL/GenBank/DDBJ databases">
        <authorList>
            <person name="Zhang X."/>
        </authorList>
    </citation>
    <scope>NUCLEOTIDE SEQUENCE</scope>
    <source>
        <strain evidence="2">BD1B2-1</strain>
    </source>
</reference>
<dbReference type="AlphaFoldDB" id="A0AAE3R9N7"/>
<proteinExistence type="predicted"/>
<accession>A0AAE3R9N7</accession>
<protein>
    <submittedName>
        <fullName evidence="2">SMI1/KNR4 family protein</fullName>
    </submittedName>
</protein>
<evidence type="ECO:0000313" key="3">
    <source>
        <dbReference type="Proteomes" id="UP001232063"/>
    </source>
</evidence>
<gene>
    <name evidence="2" type="ORF">QNI22_25485</name>
</gene>
<evidence type="ECO:0000259" key="1">
    <source>
        <dbReference type="Pfam" id="PF09346"/>
    </source>
</evidence>
<dbReference type="Gene3D" id="3.40.1580.10">
    <property type="entry name" value="SMI1/KNR4-like"/>
    <property type="match status" value="1"/>
</dbReference>